<evidence type="ECO:0000313" key="1">
    <source>
        <dbReference type="EMBL" id="TFK92533.1"/>
    </source>
</evidence>
<dbReference type="InParanoid" id="A0A5C3Q269"/>
<name>A0A5C3Q269_9APHY</name>
<accession>A0A5C3Q269</accession>
<reference evidence="1 2" key="1">
    <citation type="journal article" date="2019" name="Nat. Ecol. Evol.">
        <title>Megaphylogeny resolves global patterns of mushroom evolution.</title>
        <authorList>
            <person name="Varga T."/>
            <person name="Krizsan K."/>
            <person name="Foldi C."/>
            <person name="Dima B."/>
            <person name="Sanchez-Garcia M."/>
            <person name="Sanchez-Ramirez S."/>
            <person name="Szollosi G.J."/>
            <person name="Szarkandi J.G."/>
            <person name="Papp V."/>
            <person name="Albert L."/>
            <person name="Andreopoulos W."/>
            <person name="Angelini C."/>
            <person name="Antonin V."/>
            <person name="Barry K.W."/>
            <person name="Bougher N.L."/>
            <person name="Buchanan P."/>
            <person name="Buyck B."/>
            <person name="Bense V."/>
            <person name="Catcheside P."/>
            <person name="Chovatia M."/>
            <person name="Cooper J."/>
            <person name="Damon W."/>
            <person name="Desjardin D."/>
            <person name="Finy P."/>
            <person name="Geml J."/>
            <person name="Haridas S."/>
            <person name="Hughes K."/>
            <person name="Justo A."/>
            <person name="Karasinski D."/>
            <person name="Kautmanova I."/>
            <person name="Kiss B."/>
            <person name="Kocsube S."/>
            <person name="Kotiranta H."/>
            <person name="LaButti K.M."/>
            <person name="Lechner B.E."/>
            <person name="Liimatainen K."/>
            <person name="Lipzen A."/>
            <person name="Lukacs Z."/>
            <person name="Mihaltcheva S."/>
            <person name="Morgado L.N."/>
            <person name="Niskanen T."/>
            <person name="Noordeloos M.E."/>
            <person name="Ohm R.A."/>
            <person name="Ortiz-Santana B."/>
            <person name="Ovrebo C."/>
            <person name="Racz N."/>
            <person name="Riley R."/>
            <person name="Savchenko A."/>
            <person name="Shiryaev A."/>
            <person name="Soop K."/>
            <person name="Spirin V."/>
            <person name="Szebenyi C."/>
            <person name="Tomsovsky M."/>
            <person name="Tulloss R.E."/>
            <person name="Uehling J."/>
            <person name="Grigoriev I.V."/>
            <person name="Vagvolgyi C."/>
            <person name="Papp T."/>
            <person name="Martin F.M."/>
            <person name="Miettinen O."/>
            <person name="Hibbett D.S."/>
            <person name="Nagy L.G."/>
        </authorList>
    </citation>
    <scope>NUCLEOTIDE SEQUENCE [LARGE SCALE GENOMIC DNA]</scope>
    <source>
        <strain evidence="1 2">HHB13444</strain>
    </source>
</reference>
<proteinExistence type="predicted"/>
<dbReference type="AlphaFoldDB" id="A0A5C3Q269"/>
<keyword evidence="2" id="KW-1185">Reference proteome</keyword>
<dbReference type="Proteomes" id="UP000308197">
    <property type="component" value="Unassembled WGS sequence"/>
</dbReference>
<gene>
    <name evidence="1" type="ORF">K466DRAFT_223576</name>
</gene>
<dbReference type="EMBL" id="ML210997">
    <property type="protein sequence ID" value="TFK92533.1"/>
    <property type="molecule type" value="Genomic_DNA"/>
</dbReference>
<evidence type="ECO:0000313" key="2">
    <source>
        <dbReference type="Proteomes" id="UP000308197"/>
    </source>
</evidence>
<organism evidence="1 2">
    <name type="scientific">Polyporus arcularius HHB13444</name>
    <dbReference type="NCBI Taxonomy" id="1314778"/>
    <lineage>
        <taxon>Eukaryota</taxon>
        <taxon>Fungi</taxon>
        <taxon>Dikarya</taxon>
        <taxon>Basidiomycota</taxon>
        <taxon>Agaricomycotina</taxon>
        <taxon>Agaricomycetes</taxon>
        <taxon>Polyporales</taxon>
        <taxon>Polyporaceae</taxon>
        <taxon>Polyporus</taxon>
    </lineage>
</organism>
<sequence>MSEAAYRVPCTYIPHRPRVRTRALVLHNSESSFSAASLRRIAPSISTTDTNTSLSRPLHRASCPVHRTRTRTRTRTYIVPSTRPNIPRIFTLLISFMPCVALCEMYEQCTSTLTQCWIADVQGRRTDGGEHARVARAGNWGARRVHLWHRPLEQWALFRDSEAAYIWGDLSW</sequence>
<protein>
    <submittedName>
        <fullName evidence="1">Uncharacterized protein</fullName>
    </submittedName>
</protein>